<dbReference type="Gene3D" id="3.30.1330.60">
    <property type="entry name" value="OmpA-like domain"/>
    <property type="match status" value="1"/>
</dbReference>
<proteinExistence type="predicted"/>
<comment type="subcellular location">
    <subcellularLocation>
        <location evidence="1">Cell outer membrane</location>
    </subcellularLocation>
</comment>
<dbReference type="AlphaFoldDB" id="A0A917GJ37"/>
<name>A0A917GJ37_9GAMM</name>
<dbReference type="GO" id="GO:0009279">
    <property type="term" value="C:cell outer membrane"/>
    <property type="evidence" value="ECO:0007669"/>
    <property type="project" value="UniProtKB-SubCell"/>
</dbReference>
<protein>
    <recommendedName>
        <fullName evidence="4">OmpA-like domain-containing protein</fullName>
    </recommendedName>
</protein>
<evidence type="ECO:0000256" key="2">
    <source>
        <dbReference type="ARBA" id="ARBA00023136"/>
    </source>
</evidence>
<reference evidence="5" key="1">
    <citation type="journal article" date="2014" name="Int. J. Syst. Evol. Microbiol.">
        <title>Complete genome sequence of Corynebacterium casei LMG S-19264T (=DSM 44701T), isolated from a smear-ripened cheese.</title>
        <authorList>
            <consortium name="US DOE Joint Genome Institute (JGI-PGF)"/>
            <person name="Walter F."/>
            <person name="Albersmeier A."/>
            <person name="Kalinowski J."/>
            <person name="Ruckert C."/>
        </authorList>
    </citation>
    <scope>NUCLEOTIDE SEQUENCE</scope>
    <source>
        <strain evidence="5">CGMCC 1.15425</strain>
    </source>
</reference>
<dbReference type="Pfam" id="PF00691">
    <property type="entry name" value="OmpA"/>
    <property type="match status" value="1"/>
</dbReference>
<evidence type="ECO:0000313" key="5">
    <source>
        <dbReference type="EMBL" id="GGG48348.1"/>
    </source>
</evidence>
<organism evidence="5 6">
    <name type="scientific">Pseudohongiella nitratireducens</name>
    <dbReference type="NCBI Taxonomy" id="1768907"/>
    <lineage>
        <taxon>Bacteria</taxon>
        <taxon>Pseudomonadati</taxon>
        <taxon>Pseudomonadota</taxon>
        <taxon>Gammaproteobacteria</taxon>
        <taxon>Pseudomonadales</taxon>
        <taxon>Pseudohongiellaceae</taxon>
        <taxon>Pseudohongiella</taxon>
    </lineage>
</organism>
<feature type="domain" description="OmpA-like" evidence="4">
    <location>
        <begin position="150"/>
        <end position="270"/>
    </location>
</feature>
<dbReference type="InterPro" id="IPR006664">
    <property type="entry name" value="OMP_bac"/>
</dbReference>
<gene>
    <name evidence="5" type="ORF">GCM10011403_01750</name>
</gene>
<dbReference type="PANTHER" id="PTHR30329">
    <property type="entry name" value="STATOR ELEMENT OF FLAGELLAR MOTOR COMPLEX"/>
    <property type="match status" value="1"/>
</dbReference>
<dbReference type="CDD" id="cd07185">
    <property type="entry name" value="OmpA_C-like"/>
    <property type="match status" value="1"/>
</dbReference>
<reference evidence="5" key="2">
    <citation type="submission" date="2020-09" db="EMBL/GenBank/DDBJ databases">
        <authorList>
            <person name="Sun Q."/>
            <person name="Zhou Y."/>
        </authorList>
    </citation>
    <scope>NUCLEOTIDE SEQUENCE</scope>
    <source>
        <strain evidence="5">CGMCC 1.15425</strain>
    </source>
</reference>
<evidence type="ECO:0000259" key="4">
    <source>
        <dbReference type="PROSITE" id="PS51123"/>
    </source>
</evidence>
<dbReference type="SUPFAM" id="SSF103088">
    <property type="entry name" value="OmpA-like"/>
    <property type="match status" value="1"/>
</dbReference>
<dbReference type="InterPro" id="IPR036737">
    <property type="entry name" value="OmpA-like_sf"/>
</dbReference>
<sequence length="271" mass="30549">MTSYYPDLEAAAWTLNDSVFECRLEQSIPGLGQAVFSREAGAALTFYLDVVDSPLAAGRALLSSQPPQWRTELGVRDIAYVDVVADVRPVTLDSGTSQRIIAELGRGMVPTLMRQAWYSPEESIHVGLSPVKFSAAYEQYKSCLSGLLPVNFSQIERSTVFWESNQRELSAGQRQQLDDIVTYLEADTSVHTIDINGFTDSAGRARENLELSRIRAFQVHNYLVSHGVPEDMLNTRYFGATPEFRIVRNERSADDRDRNRRVTLRLHRDDD</sequence>
<evidence type="ECO:0000256" key="3">
    <source>
        <dbReference type="PROSITE-ProRule" id="PRU00473"/>
    </source>
</evidence>
<dbReference type="Proteomes" id="UP000627715">
    <property type="component" value="Unassembled WGS sequence"/>
</dbReference>
<evidence type="ECO:0000256" key="1">
    <source>
        <dbReference type="ARBA" id="ARBA00004442"/>
    </source>
</evidence>
<dbReference type="Gene3D" id="2.60.40.2540">
    <property type="match status" value="1"/>
</dbReference>
<dbReference type="InterPro" id="IPR041544">
    <property type="entry name" value="MotY_N"/>
</dbReference>
<dbReference type="InterPro" id="IPR006665">
    <property type="entry name" value="OmpA-like"/>
</dbReference>
<dbReference type="RefSeq" id="WP_158662874.1">
    <property type="nucleotide sequence ID" value="NZ_BMIY01000001.1"/>
</dbReference>
<dbReference type="EMBL" id="BMIY01000001">
    <property type="protein sequence ID" value="GGG48348.1"/>
    <property type="molecule type" value="Genomic_DNA"/>
</dbReference>
<dbReference type="PRINTS" id="PR01023">
    <property type="entry name" value="NAFLGMOTY"/>
</dbReference>
<accession>A0A917GJ37</accession>
<dbReference type="PRINTS" id="PR01021">
    <property type="entry name" value="OMPADOMAIN"/>
</dbReference>
<dbReference type="PROSITE" id="PS51123">
    <property type="entry name" value="OMPA_2"/>
    <property type="match status" value="1"/>
</dbReference>
<keyword evidence="6" id="KW-1185">Reference proteome</keyword>
<comment type="caution">
    <text evidence="5">The sequence shown here is derived from an EMBL/GenBank/DDBJ whole genome shotgun (WGS) entry which is preliminary data.</text>
</comment>
<evidence type="ECO:0000313" key="6">
    <source>
        <dbReference type="Proteomes" id="UP000627715"/>
    </source>
</evidence>
<dbReference type="InterPro" id="IPR050330">
    <property type="entry name" value="Bact_OuterMem_StrucFunc"/>
</dbReference>
<dbReference type="Pfam" id="PF18393">
    <property type="entry name" value="MotY_N"/>
    <property type="match status" value="1"/>
</dbReference>
<keyword evidence="2 3" id="KW-0472">Membrane</keyword>
<dbReference type="PANTHER" id="PTHR30329:SF17">
    <property type="entry name" value="LIPOPROTEIN YFIB-RELATED"/>
    <property type="match status" value="1"/>
</dbReference>